<gene>
    <name evidence="1" type="ORF">AY601_2381</name>
</gene>
<name>A0A127VD94_9SPHI</name>
<dbReference type="Proteomes" id="UP000071561">
    <property type="component" value="Chromosome"/>
</dbReference>
<protein>
    <submittedName>
        <fullName evidence="1">Uncharacterized protein</fullName>
    </submittedName>
</protein>
<organism evidence="1 2">
    <name type="scientific">Pedobacter cryoconitis</name>
    <dbReference type="NCBI Taxonomy" id="188932"/>
    <lineage>
        <taxon>Bacteria</taxon>
        <taxon>Pseudomonadati</taxon>
        <taxon>Bacteroidota</taxon>
        <taxon>Sphingobacteriia</taxon>
        <taxon>Sphingobacteriales</taxon>
        <taxon>Sphingobacteriaceae</taxon>
        <taxon>Pedobacter</taxon>
    </lineage>
</organism>
<accession>A0A127VD94</accession>
<sequence length="64" mass="7414">MKELKKLNQFQFVNKYDTIYTKANVGWLVSNSLDCDNLLSIVINSPNFEESIEDLLEVEFSLVN</sequence>
<dbReference type="RefSeq" id="WP_068401054.1">
    <property type="nucleotide sequence ID" value="NZ_CP014504.1"/>
</dbReference>
<evidence type="ECO:0000313" key="1">
    <source>
        <dbReference type="EMBL" id="AMP99275.1"/>
    </source>
</evidence>
<evidence type="ECO:0000313" key="2">
    <source>
        <dbReference type="Proteomes" id="UP000071561"/>
    </source>
</evidence>
<keyword evidence="2" id="KW-1185">Reference proteome</keyword>
<proteinExistence type="predicted"/>
<dbReference type="PATRIC" id="fig|188932.3.peg.2490"/>
<dbReference type="KEGG" id="pcm:AY601_2381"/>
<reference evidence="1 2" key="1">
    <citation type="submission" date="2016-03" db="EMBL/GenBank/DDBJ databases">
        <title>Complete genome sequence of Pedobacter cryoconitis PAMC 27485.</title>
        <authorList>
            <person name="Lee J."/>
            <person name="Kim O.-S."/>
        </authorList>
    </citation>
    <scope>NUCLEOTIDE SEQUENCE [LARGE SCALE GENOMIC DNA]</scope>
    <source>
        <strain evidence="1 2">PAMC 27485</strain>
    </source>
</reference>
<dbReference type="AlphaFoldDB" id="A0A127VD94"/>
<dbReference type="EMBL" id="CP014504">
    <property type="protein sequence ID" value="AMP99275.1"/>
    <property type="molecule type" value="Genomic_DNA"/>
</dbReference>